<gene>
    <name evidence="1" type="ORF">GALL_474610</name>
</gene>
<comment type="caution">
    <text evidence="1">The sequence shown here is derived from an EMBL/GenBank/DDBJ whole genome shotgun (WGS) entry which is preliminary data.</text>
</comment>
<reference evidence="1" key="1">
    <citation type="submission" date="2016-10" db="EMBL/GenBank/DDBJ databases">
        <title>Sequence of Gallionella enrichment culture.</title>
        <authorList>
            <person name="Poehlein A."/>
            <person name="Muehling M."/>
            <person name="Daniel R."/>
        </authorList>
    </citation>
    <scope>NUCLEOTIDE SEQUENCE</scope>
</reference>
<organism evidence="1">
    <name type="scientific">mine drainage metagenome</name>
    <dbReference type="NCBI Taxonomy" id="410659"/>
    <lineage>
        <taxon>unclassified sequences</taxon>
        <taxon>metagenomes</taxon>
        <taxon>ecological metagenomes</taxon>
    </lineage>
</organism>
<protein>
    <submittedName>
        <fullName evidence="1">Uncharacterized protein</fullName>
    </submittedName>
</protein>
<dbReference type="EMBL" id="MLJW01003961">
    <property type="protein sequence ID" value="OIQ70924.1"/>
    <property type="molecule type" value="Genomic_DNA"/>
</dbReference>
<name>A0A1J5PTL1_9ZZZZ</name>
<evidence type="ECO:0000313" key="1">
    <source>
        <dbReference type="EMBL" id="OIQ70924.1"/>
    </source>
</evidence>
<sequence length="68" mass="7733">MASLDKWDFSCIWHQKIHEGGVEQLPTGVVLHSFIKCPTDTLSNATVDLSFDDHWIDQAPAVMHYYVS</sequence>
<dbReference type="AlphaFoldDB" id="A0A1J5PTL1"/>
<accession>A0A1J5PTL1</accession>
<proteinExistence type="predicted"/>